<name>A0AAX4HBT3_9ASCO</name>
<keyword evidence="3 5" id="KW-0371">Homeobox</keyword>
<evidence type="ECO:0000256" key="4">
    <source>
        <dbReference type="ARBA" id="ARBA00023242"/>
    </source>
</evidence>
<dbReference type="PANTHER" id="PTHR24324:SF5">
    <property type="entry name" value="HEMATOPOIETICALLY-EXPRESSED HOMEOBOX PROTEIN HHEX"/>
    <property type="match status" value="1"/>
</dbReference>
<evidence type="ECO:0000313" key="9">
    <source>
        <dbReference type="EMBL" id="WPK25933.1"/>
    </source>
</evidence>
<feature type="region of interest" description="Disordered" evidence="7">
    <location>
        <begin position="68"/>
        <end position="105"/>
    </location>
</feature>
<organism evidence="9 10">
    <name type="scientific">Australozyma saopauloensis</name>
    <dbReference type="NCBI Taxonomy" id="291208"/>
    <lineage>
        <taxon>Eukaryota</taxon>
        <taxon>Fungi</taxon>
        <taxon>Dikarya</taxon>
        <taxon>Ascomycota</taxon>
        <taxon>Saccharomycotina</taxon>
        <taxon>Pichiomycetes</taxon>
        <taxon>Metschnikowiaceae</taxon>
        <taxon>Australozyma</taxon>
    </lineage>
</organism>
<dbReference type="SMART" id="SM00389">
    <property type="entry name" value="HOX"/>
    <property type="match status" value="1"/>
</dbReference>
<dbReference type="Pfam" id="PF00046">
    <property type="entry name" value="Homeodomain"/>
    <property type="match status" value="1"/>
</dbReference>
<dbReference type="PANTHER" id="PTHR24324">
    <property type="entry name" value="HOMEOBOX PROTEIN HHEX"/>
    <property type="match status" value="1"/>
</dbReference>
<evidence type="ECO:0000259" key="8">
    <source>
        <dbReference type="PROSITE" id="PS50071"/>
    </source>
</evidence>
<dbReference type="GO" id="GO:0030154">
    <property type="term" value="P:cell differentiation"/>
    <property type="evidence" value="ECO:0007669"/>
    <property type="project" value="TreeGrafter"/>
</dbReference>
<dbReference type="InterPro" id="IPR001356">
    <property type="entry name" value="HD"/>
</dbReference>
<feature type="domain" description="Homeobox" evidence="8">
    <location>
        <begin position="3"/>
        <end position="63"/>
    </location>
</feature>
<keyword evidence="10" id="KW-1185">Reference proteome</keyword>
<evidence type="ECO:0000256" key="1">
    <source>
        <dbReference type="ARBA" id="ARBA00004123"/>
    </source>
</evidence>
<dbReference type="EMBL" id="CP138897">
    <property type="protein sequence ID" value="WPK25933.1"/>
    <property type="molecule type" value="Genomic_DNA"/>
</dbReference>
<accession>A0AAX4HBT3</accession>
<dbReference type="GO" id="GO:0000978">
    <property type="term" value="F:RNA polymerase II cis-regulatory region sequence-specific DNA binding"/>
    <property type="evidence" value="ECO:0007669"/>
    <property type="project" value="TreeGrafter"/>
</dbReference>
<comment type="subcellular location">
    <subcellularLocation>
        <location evidence="1 5 6">Nucleus</location>
    </subcellularLocation>
</comment>
<feature type="DNA-binding region" description="Homeobox" evidence="5">
    <location>
        <begin position="5"/>
        <end position="64"/>
    </location>
</feature>
<feature type="compositionally biased region" description="Basic and acidic residues" evidence="7">
    <location>
        <begin position="394"/>
        <end position="403"/>
    </location>
</feature>
<dbReference type="PROSITE" id="PS00027">
    <property type="entry name" value="HOMEOBOX_1"/>
    <property type="match status" value="1"/>
</dbReference>
<dbReference type="Proteomes" id="UP001338582">
    <property type="component" value="Chromosome 4"/>
</dbReference>
<gene>
    <name evidence="9" type="ORF">PUMCH_003271</name>
</gene>
<evidence type="ECO:0000256" key="5">
    <source>
        <dbReference type="PROSITE-ProRule" id="PRU00108"/>
    </source>
</evidence>
<dbReference type="PROSITE" id="PS50071">
    <property type="entry name" value="HOMEOBOX_2"/>
    <property type="match status" value="1"/>
</dbReference>
<evidence type="ECO:0000313" key="10">
    <source>
        <dbReference type="Proteomes" id="UP001338582"/>
    </source>
</evidence>
<protein>
    <recommendedName>
        <fullName evidence="8">Homeobox domain-containing protein</fullName>
    </recommendedName>
</protein>
<keyword evidence="2 5" id="KW-0238">DNA-binding</keyword>
<evidence type="ECO:0000256" key="7">
    <source>
        <dbReference type="SAM" id="MobiDB-lite"/>
    </source>
</evidence>
<feature type="region of interest" description="Disordered" evidence="7">
    <location>
        <begin position="370"/>
        <end position="429"/>
    </location>
</feature>
<dbReference type="InterPro" id="IPR017970">
    <property type="entry name" value="Homeobox_CS"/>
</dbReference>
<proteinExistence type="predicted"/>
<reference evidence="9 10" key="1">
    <citation type="submission" date="2023-10" db="EMBL/GenBank/DDBJ databases">
        <title>Draft Genome Sequence of Candida saopaulonensis from a very Premature Infant with Sepsis.</title>
        <authorList>
            <person name="Ning Y."/>
            <person name="Dai R."/>
            <person name="Xiao M."/>
            <person name="Xu Y."/>
            <person name="Yan Q."/>
            <person name="Zhang L."/>
        </authorList>
    </citation>
    <scope>NUCLEOTIDE SEQUENCE [LARGE SCALE GENOMIC DNA]</scope>
    <source>
        <strain evidence="9 10">19XY460</strain>
    </source>
</reference>
<evidence type="ECO:0000256" key="3">
    <source>
        <dbReference type="ARBA" id="ARBA00023155"/>
    </source>
</evidence>
<dbReference type="Gene3D" id="1.10.10.60">
    <property type="entry name" value="Homeodomain-like"/>
    <property type="match status" value="1"/>
</dbReference>
<dbReference type="AlphaFoldDB" id="A0AAX4HBT3"/>
<keyword evidence="4 5" id="KW-0539">Nucleus</keyword>
<dbReference type="CDD" id="cd00086">
    <property type="entry name" value="homeodomain"/>
    <property type="match status" value="1"/>
</dbReference>
<feature type="compositionally biased region" description="Polar residues" evidence="7">
    <location>
        <begin position="71"/>
        <end position="105"/>
    </location>
</feature>
<dbReference type="GO" id="GO:0000981">
    <property type="term" value="F:DNA-binding transcription factor activity, RNA polymerase II-specific"/>
    <property type="evidence" value="ECO:0007669"/>
    <property type="project" value="InterPro"/>
</dbReference>
<dbReference type="RefSeq" id="XP_062878315.1">
    <property type="nucleotide sequence ID" value="XM_063022245.1"/>
</dbReference>
<dbReference type="InterPro" id="IPR051000">
    <property type="entry name" value="Homeobox_DNA-bind_prot"/>
</dbReference>
<sequence>MSEDSSLKRTRASGEVLEYLLREFDVNQNPSPDQRKEISERTGMNEKAVRIWFQNRRAKLRKFERMGRSIKSPSALPQQDTQNYAQQDTQSYAQQDTQSYVPPSRSSLLTNIPVIAPSIKTESQPQPMDLSYSLVDCSSLSVGSWQRVRSGNYDPSMIQTLDNLAPFTVNNFMSEVDLSVILSRKNNEINYFFSAMSNGSKILFRIFYPVTTVVLCSLLDNSISKENNELRICLSEKPSYSVYFSNGVDSNLNKWLICDDFSEGLQVSSAFFAAGGNKIPHVLVGIKLSLEFLHLFLMENAQGPHLHPAYRSLTPANMGNGFKQLHLHESHNASQNSETFPHSEVNQKNYIDLPREQGGKSDFQIKHELHSWNGSTPSDLGYDLKPTMTSEDYDGTKSGHDRPSSTVQNPESYDTGVTDQEGFTTDTRKQDGNYTELFTETPDFFSTVQTPTNNLIPAHTTTQENLIHSPSTNVRNFDGPQQNHYGFDINMADDYQNSVPSPSVSNTVATPNTVASNSNVDTFIDYNGNL</sequence>
<dbReference type="SUPFAM" id="SSF46689">
    <property type="entry name" value="Homeodomain-like"/>
    <property type="match status" value="1"/>
</dbReference>
<dbReference type="GeneID" id="88174335"/>
<evidence type="ECO:0000256" key="2">
    <source>
        <dbReference type="ARBA" id="ARBA00023125"/>
    </source>
</evidence>
<dbReference type="GO" id="GO:0005634">
    <property type="term" value="C:nucleus"/>
    <property type="evidence" value="ECO:0007669"/>
    <property type="project" value="UniProtKB-SubCell"/>
</dbReference>
<feature type="compositionally biased region" description="Polar residues" evidence="7">
    <location>
        <begin position="404"/>
        <end position="425"/>
    </location>
</feature>
<dbReference type="KEGG" id="asau:88174335"/>
<evidence type="ECO:0000256" key="6">
    <source>
        <dbReference type="RuleBase" id="RU000682"/>
    </source>
</evidence>
<dbReference type="InterPro" id="IPR009057">
    <property type="entry name" value="Homeodomain-like_sf"/>
</dbReference>